<accession>A0ABD1TV17</accession>
<evidence type="ECO:0000313" key="2">
    <source>
        <dbReference type="EMBL" id="KAL2516393.1"/>
    </source>
</evidence>
<organism evidence="2 3">
    <name type="scientific">Forsythia ovata</name>
    <dbReference type="NCBI Taxonomy" id="205694"/>
    <lineage>
        <taxon>Eukaryota</taxon>
        <taxon>Viridiplantae</taxon>
        <taxon>Streptophyta</taxon>
        <taxon>Embryophyta</taxon>
        <taxon>Tracheophyta</taxon>
        <taxon>Spermatophyta</taxon>
        <taxon>Magnoliopsida</taxon>
        <taxon>eudicotyledons</taxon>
        <taxon>Gunneridae</taxon>
        <taxon>Pentapetalae</taxon>
        <taxon>asterids</taxon>
        <taxon>lamiids</taxon>
        <taxon>Lamiales</taxon>
        <taxon>Oleaceae</taxon>
        <taxon>Forsythieae</taxon>
        <taxon>Forsythia</taxon>
    </lineage>
</organism>
<feature type="domain" description="R13L1/DRL21-like LRR repeat region" evidence="1">
    <location>
        <begin position="5"/>
        <end position="73"/>
    </location>
</feature>
<dbReference type="Proteomes" id="UP001604277">
    <property type="component" value="Unassembled WGS sequence"/>
</dbReference>
<dbReference type="Pfam" id="PF25019">
    <property type="entry name" value="LRR_R13L1-DRL21"/>
    <property type="match status" value="1"/>
</dbReference>
<dbReference type="EMBL" id="JBFOLJ010000008">
    <property type="protein sequence ID" value="KAL2516393.1"/>
    <property type="molecule type" value="Genomic_DNA"/>
</dbReference>
<evidence type="ECO:0000259" key="1">
    <source>
        <dbReference type="Pfam" id="PF25019"/>
    </source>
</evidence>
<dbReference type="AlphaFoldDB" id="A0ABD1TV17"/>
<evidence type="ECO:0000313" key="3">
    <source>
        <dbReference type="Proteomes" id="UP001604277"/>
    </source>
</evidence>
<dbReference type="InterPro" id="IPR032675">
    <property type="entry name" value="LRR_dom_sf"/>
</dbReference>
<proteinExistence type="predicted"/>
<keyword evidence="3" id="KW-1185">Reference proteome</keyword>
<comment type="caution">
    <text evidence="2">The sequence shown here is derived from an EMBL/GenBank/DDBJ whole genome shotgun (WGS) entry which is preliminary data.</text>
</comment>
<gene>
    <name evidence="2" type="ORF">Fot_30364</name>
</gene>
<sequence length="202" mass="22560">MAQTGSEDEVIEALQLHSGLQSLMISSYGGTQFPNWIVSLINLRKLSLQECQNRTLLPPIGRLSSLVMLYIDGLHNLKSLRLEFLGATTNVNDRISSDSKDRSLALQSAENIAFPKLKKLKISNMRSWEEWNMIRAEGEDMKIMPSLLCTTSSSLRDNTNNKVAYPELSAHTTVIPEANWGALDQYIPHPKAQTTQMNNISG</sequence>
<name>A0ABD1TV17_9LAMI</name>
<reference evidence="3" key="1">
    <citation type="submission" date="2024-07" db="EMBL/GenBank/DDBJ databases">
        <title>Two chromosome-level genome assemblies of Korean endemic species Abeliophyllum distichum and Forsythia ovata (Oleaceae).</title>
        <authorList>
            <person name="Jang H."/>
        </authorList>
    </citation>
    <scope>NUCLEOTIDE SEQUENCE [LARGE SCALE GENOMIC DNA]</scope>
</reference>
<protein>
    <submittedName>
        <fullName evidence="2">Disease resistance RPP13-like protein 1</fullName>
    </submittedName>
</protein>
<dbReference type="Gene3D" id="3.80.10.10">
    <property type="entry name" value="Ribonuclease Inhibitor"/>
    <property type="match status" value="1"/>
</dbReference>
<dbReference type="PANTHER" id="PTHR47186:SF30">
    <property type="entry name" value="EF-HAND DOMAIN-CONTAINING PROTEIN"/>
    <property type="match status" value="1"/>
</dbReference>
<dbReference type="InterPro" id="IPR056789">
    <property type="entry name" value="LRR_R13L1-DRL21"/>
</dbReference>
<dbReference type="PANTHER" id="PTHR47186">
    <property type="entry name" value="LEUCINE-RICH REPEAT-CONTAINING PROTEIN 57"/>
    <property type="match status" value="1"/>
</dbReference>
<dbReference type="SUPFAM" id="SSF52058">
    <property type="entry name" value="L domain-like"/>
    <property type="match status" value="1"/>
</dbReference>